<dbReference type="InterPro" id="IPR049762">
    <property type="entry name" value="PoNe_dom"/>
</dbReference>
<dbReference type="RefSeq" id="WP_166053325.1">
    <property type="nucleotide sequence ID" value="NZ_JAAMPJ010000013.1"/>
</dbReference>
<evidence type="ECO:0000313" key="3">
    <source>
        <dbReference type="Proteomes" id="UP000481360"/>
    </source>
</evidence>
<feature type="compositionally biased region" description="Low complexity" evidence="1">
    <location>
        <begin position="736"/>
        <end position="748"/>
    </location>
</feature>
<accession>A0A7C9RZV3</accession>
<feature type="compositionally biased region" description="Polar residues" evidence="1">
    <location>
        <begin position="1145"/>
        <end position="1167"/>
    </location>
</feature>
<dbReference type="SUPFAM" id="SSF140459">
    <property type="entry name" value="PE/PPE dimer-like"/>
    <property type="match status" value="1"/>
</dbReference>
<dbReference type="CDD" id="cd20739">
    <property type="entry name" value="PoNe_DUF637"/>
    <property type="match status" value="1"/>
</dbReference>
<feature type="compositionally biased region" description="Low complexity" evidence="1">
    <location>
        <begin position="303"/>
        <end position="313"/>
    </location>
</feature>
<feature type="compositionally biased region" description="Low complexity" evidence="1">
    <location>
        <begin position="590"/>
        <end position="607"/>
    </location>
</feature>
<feature type="region of interest" description="Disordered" evidence="1">
    <location>
        <begin position="965"/>
        <end position="1059"/>
    </location>
</feature>
<feature type="compositionally biased region" description="Low complexity" evidence="1">
    <location>
        <begin position="371"/>
        <end position="395"/>
    </location>
</feature>
<protein>
    <recommendedName>
        <fullName evidence="4">PPE-repeat protein</fullName>
    </recommendedName>
</protein>
<dbReference type="EMBL" id="JAAMPJ010000013">
    <property type="protein sequence ID" value="NGY64502.1"/>
    <property type="molecule type" value="Genomic_DNA"/>
</dbReference>
<feature type="compositionally biased region" description="Basic and acidic residues" evidence="1">
    <location>
        <begin position="1242"/>
        <end position="1255"/>
    </location>
</feature>
<comment type="caution">
    <text evidence="2">The sequence shown here is derived from an EMBL/GenBank/DDBJ whole genome shotgun (WGS) entry which is preliminary data.</text>
</comment>
<feature type="region of interest" description="Disordered" evidence="1">
    <location>
        <begin position="274"/>
        <end position="889"/>
    </location>
</feature>
<organism evidence="2 3">
    <name type="scientific">Lentzea alba</name>
    <dbReference type="NCBI Taxonomy" id="2714351"/>
    <lineage>
        <taxon>Bacteria</taxon>
        <taxon>Bacillati</taxon>
        <taxon>Actinomycetota</taxon>
        <taxon>Actinomycetes</taxon>
        <taxon>Pseudonocardiales</taxon>
        <taxon>Pseudonocardiaceae</taxon>
        <taxon>Lentzea</taxon>
    </lineage>
</organism>
<feature type="compositionally biased region" description="Low complexity" evidence="1">
    <location>
        <begin position="695"/>
        <end position="713"/>
    </location>
</feature>
<feature type="compositionally biased region" description="Polar residues" evidence="1">
    <location>
        <begin position="651"/>
        <end position="665"/>
    </location>
</feature>
<name>A0A7C9RZV3_9PSEU</name>
<feature type="compositionally biased region" description="Low complexity" evidence="1">
    <location>
        <begin position="321"/>
        <end position="363"/>
    </location>
</feature>
<feature type="compositionally biased region" description="Gly residues" evidence="1">
    <location>
        <begin position="536"/>
        <end position="567"/>
    </location>
</feature>
<feature type="compositionally biased region" description="Basic and acidic residues" evidence="1">
    <location>
        <begin position="1015"/>
        <end position="1059"/>
    </location>
</feature>
<keyword evidence="3" id="KW-1185">Reference proteome</keyword>
<feature type="compositionally biased region" description="Basic and acidic residues" evidence="1">
    <location>
        <begin position="775"/>
        <end position="863"/>
    </location>
</feature>
<reference evidence="2 3" key="1">
    <citation type="submission" date="2020-03" db="EMBL/GenBank/DDBJ databases">
        <title>Isolation and identification of active actinomycetes.</title>
        <authorList>
            <person name="Sun X."/>
        </authorList>
    </citation>
    <scope>NUCLEOTIDE SEQUENCE [LARGE SCALE GENOMIC DNA]</scope>
    <source>
        <strain evidence="2 3">NEAU-D13</strain>
    </source>
</reference>
<proteinExistence type="predicted"/>
<feature type="compositionally biased region" description="Pro residues" evidence="1">
    <location>
        <begin position="717"/>
        <end position="735"/>
    </location>
</feature>
<evidence type="ECO:0000313" key="2">
    <source>
        <dbReference type="EMBL" id="NGY64502.1"/>
    </source>
</evidence>
<dbReference type="Gene3D" id="1.20.1260.20">
    <property type="entry name" value="PPE superfamily"/>
    <property type="match status" value="1"/>
</dbReference>
<feature type="compositionally biased region" description="Basic and acidic residues" evidence="1">
    <location>
        <begin position="872"/>
        <end position="889"/>
    </location>
</feature>
<evidence type="ECO:0008006" key="4">
    <source>
        <dbReference type="Google" id="ProtNLM"/>
    </source>
</evidence>
<feature type="compositionally biased region" description="Basic and acidic residues" evidence="1">
    <location>
        <begin position="1112"/>
        <end position="1144"/>
    </location>
</feature>
<feature type="compositionally biased region" description="Gly residues" evidence="1">
    <location>
        <begin position="459"/>
        <end position="483"/>
    </location>
</feature>
<dbReference type="InterPro" id="IPR038332">
    <property type="entry name" value="PPE_sf"/>
</dbReference>
<feature type="compositionally biased region" description="Pro residues" evidence="1">
    <location>
        <begin position="511"/>
        <end position="526"/>
    </location>
</feature>
<feature type="compositionally biased region" description="Low complexity" evidence="1">
    <location>
        <begin position="614"/>
        <end position="626"/>
    </location>
</feature>
<feature type="region of interest" description="Disordered" evidence="1">
    <location>
        <begin position="1"/>
        <end position="22"/>
    </location>
</feature>
<feature type="compositionally biased region" description="Basic and acidic residues" evidence="1">
    <location>
        <begin position="1203"/>
        <end position="1213"/>
    </location>
</feature>
<evidence type="ECO:0000256" key="1">
    <source>
        <dbReference type="SAM" id="MobiDB-lite"/>
    </source>
</evidence>
<sequence>MTGPNELVVKPDAEPGGLVNAGTGDNGWMTGISIAESAMDTFNGVKDGNWVEAGLGMVGLAADAAAMAIDPFGTLMSSAASFLMEHVQPLKDMLDWLAGDPPVIESYSATWGKVSEELGKIAEEYGALVASGAKGWTGAAAEKYLENSKVHGDALTGAASAAGTVGTVVGMMGMVVAFVREMVRDLIADLVGKLIAWVLEAAFSLGFGTPVIVAQAVAAISRWAAKIAKIVQDLLNTIKKVSPLLKRLVEVFEKIMKAVGKLARKVTGLDALSSGNVRPGGFVQTGRPDIDAPSGAAGRGDDGSATPSSATPDPNAPSPNAPGSSSPGPNTPSASSPGASSPGPNTPGSATPGPNTSSSSAPGPNTPSPDSPSSNLPRDTTSTSSTGTPTADPATRPGRSEPADTPTTAPRPGRHPSSTDVDDVPRGTAPASGPSTTPRDATPSGGHRSGPAGQPITTAGGGGGPTTSGGSHGGGADGGGNSGGSPTAPTPSRTDSTSAATTAAPEAPSRPGQPHPNAPNSTPPGTPAQHPTHGGAPSGGGAPAGTGSGGGAPAGGGARPGGGGWTGTPGSRGDLGSSTPSARTPDNARPSSVSPSAASTPHPAAPHAGPPAHGPGYTSPTSPAAHGGPGSAPGGQPPRAVDPTHARPGSTDPSSYTPPHTNAGQPPQRGPQSVPPHANQSHASPPPQRGPQHTGPSRAGSGSSRPDLPAPGTRPGGTPPGPRPDGPRPAGPPGTRPAGPTPGNARPDGPAPGPRPDGARPRAADAPARNPVPPHQHDVPGTRPHDTSPPHHDPPRRAPDDVPAPRREPDGTPGPRRDPEQGTPPRRDPDGTDPGTPHKDPDGTPHRDADRPDIDEAHARHGESTPAGISHHRGDPDMGDLPHRVPHDPRYFTADVHVTPDGRARIGNHTYTPEEYGDLLRRNGWDGRTPIRLIGCDAGSNDFANRLSRHTGADVLAPTKPAWTDASGRVYTSDAEIGPDGNRQPKIPPNGEWQTHRPDGTTTKAGDDGFVPGTKDTDKTDLDPAGARDRGKPDDSWQKKPDQPSGKTPREKIDDQSYFDKHYIKYKDNDGKVIIARRPGAREDSDGKETHHLRWRNGRLEFAKDAPPPLRPDFDKSRHERFDENERRVLPKEPEDARTPDHSDTSANTTGTPQDTATAPERPSTSGWREEHRERIRVAMEERNAAAAHHEKTSKSFDGGSQEMKDAMSRRRDAGEVLGEEAGELAFRNRLAREYGGDVDFVRRADPDNPGREVFDVVDPNNPGEPLATVRPLHNTGAGSGEFDQIFEIHERGADNPRYVIQEAKGPKGEYSARTLPDGTSVNQLRRDYMEDVLDAMANDKDPNKRALAAQIEIALNDRRVDYVEVRARVDQETGARTATYAGFDYKPVNLYPTTGTES</sequence>
<feature type="compositionally biased region" description="Basic and acidic residues" evidence="1">
    <location>
        <begin position="1168"/>
        <end position="1195"/>
    </location>
</feature>
<dbReference type="Proteomes" id="UP000481360">
    <property type="component" value="Unassembled WGS sequence"/>
</dbReference>
<feature type="region of interest" description="Disordered" evidence="1">
    <location>
        <begin position="1242"/>
        <end position="1264"/>
    </location>
</feature>
<gene>
    <name evidence="2" type="ORF">G7043_36885</name>
</gene>
<feature type="region of interest" description="Disordered" evidence="1">
    <location>
        <begin position="1076"/>
        <end position="1213"/>
    </location>
</feature>
<feature type="compositionally biased region" description="Basic and acidic residues" evidence="1">
    <location>
        <begin position="1080"/>
        <end position="1104"/>
    </location>
</feature>
<feature type="compositionally biased region" description="Low complexity" evidence="1">
    <location>
        <begin position="484"/>
        <end position="510"/>
    </location>
</feature>